<comment type="caution">
    <text evidence="1">The sequence shown here is derived from an EMBL/GenBank/DDBJ whole genome shotgun (WGS) entry which is preliminary data.</text>
</comment>
<dbReference type="AlphaFoldDB" id="A0A1Q2YI07"/>
<reference evidence="1 2" key="1">
    <citation type="submission" date="2016-08" db="EMBL/GenBank/DDBJ databases">
        <title>Whole genome shotgun sequence of Pichia membranifaciens KS47-1.</title>
        <authorList>
            <person name="Konishi M."/>
            <person name="Ishida M."/>
            <person name="Arakawa T."/>
            <person name="Kato Y."/>
            <person name="Horiuchi J."/>
        </authorList>
    </citation>
    <scope>NUCLEOTIDE SEQUENCE [LARGE SCALE GENOMIC DNA]</scope>
    <source>
        <strain evidence="1 2">KS47-1</strain>
    </source>
</reference>
<sequence>MTEYLVKDVTSNTSGITRELEERPVGAEQPAGRVDWALCHQEGACTDGVQVERAPDLEADEPPEHRRVEILLQLPEQGRQQQGVPAFGDGVPALQLAV</sequence>
<name>A0A1Q2YI07_9ASCO</name>
<evidence type="ECO:0000313" key="1">
    <source>
        <dbReference type="EMBL" id="GAV29179.1"/>
    </source>
</evidence>
<evidence type="ECO:0000313" key="2">
    <source>
        <dbReference type="Proteomes" id="UP000186136"/>
    </source>
</evidence>
<organism evidence="1 2">
    <name type="scientific">Pichia membranifaciens</name>
    <dbReference type="NCBI Taxonomy" id="4926"/>
    <lineage>
        <taxon>Eukaryota</taxon>
        <taxon>Fungi</taxon>
        <taxon>Dikarya</taxon>
        <taxon>Ascomycota</taxon>
        <taxon>Saccharomycotina</taxon>
        <taxon>Pichiomycetes</taxon>
        <taxon>Pichiales</taxon>
        <taxon>Pichiaceae</taxon>
        <taxon>Pichia</taxon>
    </lineage>
</organism>
<dbReference type="Proteomes" id="UP000186136">
    <property type="component" value="Unassembled WGS sequence"/>
</dbReference>
<protein>
    <submittedName>
        <fullName evidence="1">Uncharacterized protein</fullName>
    </submittedName>
</protein>
<keyword evidence="2" id="KW-1185">Reference proteome</keyword>
<gene>
    <name evidence="1" type="ORF">PMKS-002661</name>
</gene>
<dbReference type="EMBL" id="BDGI01000104">
    <property type="protein sequence ID" value="GAV29179.1"/>
    <property type="molecule type" value="Genomic_DNA"/>
</dbReference>
<proteinExistence type="predicted"/>
<accession>A0A1Q2YI07</accession>